<dbReference type="GO" id="GO:0051726">
    <property type="term" value="P:regulation of cell cycle"/>
    <property type="evidence" value="ECO:0007669"/>
    <property type="project" value="TreeGrafter"/>
</dbReference>
<dbReference type="GO" id="GO:0005524">
    <property type="term" value="F:ATP binding"/>
    <property type="evidence" value="ECO:0007669"/>
    <property type="project" value="UniProtKB-KW"/>
</dbReference>
<evidence type="ECO:0000256" key="7">
    <source>
        <dbReference type="ARBA" id="ARBA00047899"/>
    </source>
</evidence>
<gene>
    <name evidence="11" type="ORF">EHS25_005053</name>
</gene>
<feature type="region of interest" description="Disordered" evidence="9">
    <location>
        <begin position="1"/>
        <end position="58"/>
    </location>
</feature>
<keyword evidence="2" id="KW-0723">Serine/threonine-protein kinase</keyword>
<evidence type="ECO:0000313" key="12">
    <source>
        <dbReference type="Proteomes" id="UP000279259"/>
    </source>
</evidence>
<comment type="catalytic activity">
    <reaction evidence="8">
        <text>L-seryl-[protein] + ATP = O-phospho-L-seryl-[protein] + ADP + H(+)</text>
        <dbReference type="Rhea" id="RHEA:17989"/>
        <dbReference type="Rhea" id="RHEA-COMP:9863"/>
        <dbReference type="Rhea" id="RHEA-COMP:11604"/>
        <dbReference type="ChEBI" id="CHEBI:15378"/>
        <dbReference type="ChEBI" id="CHEBI:29999"/>
        <dbReference type="ChEBI" id="CHEBI:30616"/>
        <dbReference type="ChEBI" id="CHEBI:83421"/>
        <dbReference type="ChEBI" id="CHEBI:456216"/>
        <dbReference type="EC" id="2.7.11.1"/>
    </reaction>
</comment>
<dbReference type="CDD" id="cd14019">
    <property type="entry name" value="STKc_Cdc7"/>
    <property type="match status" value="1"/>
</dbReference>
<feature type="domain" description="Protein kinase" evidence="10">
    <location>
        <begin position="86"/>
        <end position="417"/>
    </location>
</feature>
<dbReference type="Proteomes" id="UP000279259">
    <property type="component" value="Unassembled WGS sequence"/>
</dbReference>
<keyword evidence="6" id="KW-0067">ATP-binding</keyword>
<reference evidence="11 12" key="1">
    <citation type="submission" date="2018-11" db="EMBL/GenBank/DDBJ databases">
        <title>Genome sequence of Saitozyma podzolica DSM 27192.</title>
        <authorList>
            <person name="Aliyu H."/>
            <person name="Gorte O."/>
            <person name="Ochsenreither K."/>
        </authorList>
    </citation>
    <scope>NUCLEOTIDE SEQUENCE [LARGE SCALE GENOMIC DNA]</scope>
    <source>
        <strain evidence="11 12">DSM 27192</strain>
    </source>
</reference>
<protein>
    <recommendedName>
        <fullName evidence="1">non-specific serine/threonine protein kinase</fullName>
        <ecNumber evidence="1">2.7.11.1</ecNumber>
    </recommendedName>
</protein>
<organism evidence="11 12">
    <name type="scientific">Saitozyma podzolica</name>
    <dbReference type="NCBI Taxonomy" id="1890683"/>
    <lineage>
        <taxon>Eukaryota</taxon>
        <taxon>Fungi</taxon>
        <taxon>Dikarya</taxon>
        <taxon>Basidiomycota</taxon>
        <taxon>Agaricomycotina</taxon>
        <taxon>Tremellomycetes</taxon>
        <taxon>Tremellales</taxon>
        <taxon>Trimorphomycetaceae</taxon>
        <taxon>Saitozyma</taxon>
    </lineage>
</organism>
<evidence type="ECO:0000256" key="5">
    <source>
        <dbReference type="ARBA" id="ARBA00022777"/>
    </source>
</evidence>
<comment type="caution">
    <text evidence="11">The sequence shown here is derived from an EMBL/GenBank/DDBJ whole genome shotgun (WGS) entry which is preliminary data.</text>
</comment>
<feature type="region of interest" description="Disordered" evidence="9">
    <location>
        <begin position="417"/>
        <end position="465"/>
    </location>
</feature>
<feature type="compositionally biased region" description="Low complexity" evidence="9">
    <location>
        <begin position="40"/>
        <end position="51"/>
    </location>
</feature>
<name>A0A427Y270_9TREE</name>
<keyword evidence="4" id="KW-0547">Nucleotide-binding</keyword>
<feature type="compositionally biased region" description="Low complexity" evidence="9">
    <location>
        <begin position="431"/>
        <end position="455"/>
    </location>
</feature>
<feature type="compositionally biased region" description="Polar residues" evidence="9">
    <location>
        <begin position="645"/>
        <end position="655"/>
    </location>
</feature>
<dbReference type="STRING" id="1890683.A0A427Y270"/>
<feature type="compositionally biased region" description="Acidic residues" evidence="9">
    <location>
        <begin position="574"/>
        <end position="592"/>
    </location>
</feature>
<feature type="compositionally biased region" description="Acidic residues" evidence="9">
    <location>
        <begin position="600"/>
        <end position="615"/>
    </location>
</feature>
<keyword evidence="12" id="KW-1185">Reference proteome</keyword>
<dbReference type="SUPFAM" id="SSF56112">
    <property type="entry name" value="Protein kinase-like (PK-like)"/>
    <property type="match status" value="1"/>
</dbReference>
<dbReference type="InterPro" id="IPR008271">
    <property type="entry name" value="Ser/Thr_kinase_AS"/>
</dbReference>
<proteinExistence type="predicted"/>
<dbReference type="InterPro" id="IPR000719">
    <property type="entry name" value="Prot_kinase_dom"/>
</dbReference>
<evidence type="ECO:0000256" key="8">
    <source>
        <dbReference type="ARBA" id="ARBA00048679"/>
    </source>
</evidence>
<keyword evidence="5" id="KW-0418">Kinase</keyword>
<dbReference type="GO" id="GO:0005634">
    <property type="term" value="C:nucleus"/>
    <property type="evidence" value="ECO:0007669"/>
    <property type="project" value="TreeGrafter"/>
</dbReference>
<evidence type="ECO:0000256" key="3">
    <source>
        <dbReference type="ARBA" id="ARBA00022679"/>
    </source>
</evidence>
<feature type="compositionally biased region" description="Acidic residues" evidence="9">
    <location>
        <begin position="23"/>
        <end position="39"/>
    </location>
</feature>
<evidence type="ECO:0000256" key="4">
    <source>
        <dbReference type="ARBA" id="ARBA00022741"/>
    </source>
</evidence>
<evidence type="ECO:0000313" key="11">
    <source>
        <dbReference type="EMBL" id="RSH85246.1"/>
    </source>
</evidence>
<dbReference type="Gene3D" id="3.30.200.20">
    <property type="entry name" value="Phosphorylase Kinase, domain 1"/>
    <property type="match status" value="1"/>
</dbReference>
<keyword evidence="3" id="KW-0808">Transferase</keyword>
<comment type="catalytic activity">
    <reaction evidence="7">
        <text>L-threonyl-[protein] + ATP = O-phospho-L-threonyl-[protein] + ADP + H(+)</text>
        <dbReference type="Rhea" id="RHEA:46608"/>
        <dbReference type="Rhea" id="RHEA-COMP:11060"/>
        <dbReference type="Rhea" id="RHEA-COMP:11605"/>
        <dbReference type="ChEBI" id="CHEBI:15378"/>
        <dbReference type="ChEBI" id="CHEBI:30013"/>
        <dbReference type="ChEBI" id="CHEBI:30616"/>
        <dbReference type="ChEBI" id="CHEBI:61977"/>
        <dbReference type="ChEBI" id="CHEBI:456216"/>
        <dbReference type="EC" id="2.7.11.1"/>
    </reaction>
</comment>
<feature type="compositionally biased region" description="Basic and acidic residues" evidence="9">
    <location>
        <begin position="12"/>
        <end position="21"/>
    </location>
</feature>
<accession>A0A427Y270</accession>
<evidence type="ECO:0000259" key="10">
    <source>
        <dbReference type="PROSITE" id="PS50011"/>
    </source>
</evidence>
<dbReference type="PANTHER" id="PTHR24054:SF0">
    <property type="entry name" value="CASEIN KINASE II SUBUNIT ALPHA"/>
    <property type="match status" value="1"/>
</dbReference>
<dbReference type="PROSITE" id="PS50011">
    <property type="entry name" value="PROTEIN_KINASE_DOM"/>
    <property type="match status" value="1"/>
</dbReference>
<dbReference type="GO" id="GO:0004674">
    <property type="term" value="F:protein serine/threonine kinase activity"/>
    <property type="evidence" value="ECO:0007669"/>
    <property type="project" value="UniProtKB-KW"/>
</dbReference>
<evidence type="ECO:0000256" key="2">
    <source>
        <dbReference type="ARBA" id="ARBA00022527"/>
    </source>
</evidence>
<dbReference type="InterPro" id="IPR045216">
    <property type="entry name" value="CK2_alpha"/>
</dbReference>
<evidence type="ECO:0000256" key="6">
    <source>
        <dbReference type="ARBA" id="ARBA00022840"/>
    </source>
</evidence>
<evidence type="ECO:0000256" key="9">
    <source>
        <dbReference type="SAM" id="MobiDB-lite"/>
    </source>
</evidence>
<dbReference type="InterPro" id="IPR011009">
    <property type="entry name" value="Kinase-like_dom_sf"/>
</dbReference>
<dbReference type="GO" id="GO:0005829">
    <property type="term" value="C:cytosol"/>
    <property type="evidence" value="ECO:0007669"/>
    <property type="project" value="TreeGrafter"/>
</dbReference>
<dbReference type="GO" id="GO:0005956">
    <property type="term" value="C:protein kinase CK2 complex"/>
    <property type="evidence" value="ECO:0007669"/>
    <property type="project" value="TreeGrafter"/>
</dbReference>
<dbReference type="Pfam" id="PF00069">
    <property type="entry name" value="Pkinase"/>
    <property type="match status" value="2"/>
</dbReference>
<dbReference type="AlphaFoldDB" id="A0A427Y270"/>
<sequence length="655" mass="72863">MNAHPAAGGDKANGHDRHSEIAPDLDVDIDADGDGDGYESSEGGSYHSGDSSDFEMDHRPVLERTAVKRDIRDFEDSIFLIRENGYKVIDRLGEGTFSSVYLARDSQHDNHDNSYWSKGKPVAVGDVPKERSDVKVAIKKILVTSSPGRITNELQILETLRGCRNVSQLITAYRDYDQVVIVLPYHRSDDFRHFYRHMDPTHIKMYMLHLLQGLKDIHRRGIVHRDIKPANFLFDYESGTGVICDFGLAERYIPPRRATCQHAPATQQFLSGQKQKTPETAAVEQALYDARKRSRLGEGRVGFPQDDKRPSIKTNRAGTRGFRAPEVLLKCPDQTVAIDVWSAGIMLLSILTHKFPVFNSNDDVEALMEIAAIFGRDSMERCALLHNRTIISNVPTVDHAPESLTHLVLKLNPHLYTPQISQPTPRKPKSTSRMSTTRSTSARGCSGSTTPSGSPRRSRSDTRFSARIRRIKANKTSLSILERASAEGSTLLIPMGSVSGTAPAARRVALSVGLGFGSRLTPADKAVFEDRLVEMQFGMGLPSTNQDFCPEHEHYQQRTLWNPVANARQWYGPGDDDGQPEGEEQEEEDEEERFVHADDLDLDVDAGEYEEEEVPLAESKLRGHGRLKAGGLSGKRVLAERDGNVSRTSVSGVRV</sequence>
<dbReference type="Gene3D" id="1.10.510.10">
    <property type="entry name" value="Transferase(Phosphotransferase) domain 1"/>
    <property type="match status" value="1"/>
</dbReference>
<feature type="region of interest" description="Disordered" evidence="9">
    <location>
        <begin position="567"/>
        <end position="655"/>
    </location>
</feature>
<dbReference type="PROSITE" id="PS00108">
    <property type="entry name" value="PROTEIN_KINASE_ST"/>
    <property type="match status" value="1"/>
</dbReference>
<dbReference type="EC" id="2.7.11.1" evidence="1"/>
<evidence type="ECO:0000256" key="1">
    <source>
        <dbReference type="ARBA" id="ARBA00012513"/>
    </source>
</evidence>
<dbReference type="EMBL" id="RSCD01000021">
    <property type="protein sequence ID" value="RSH85246.1"/>
    <property type="molecule type" value="Genomic_DNA"/>
</dbReference>
<dbReference type="OrthoDB" id="10020333at2759"/>
<dbReference type="SMART" id="SM00220">
    <property type="entry name" value="S_TKc"/>
    <property type="match status" value="1"/>
</dbReference>
<dbReference type="PANTHER" id="PTHR24054">
    <property type="entry name" value="CASEIN KINASE II SUBUNIT ALPHA"/>
    <property type="match status" value="1"/>
</dbReference>